<evidence type="ECO:0000313" key="3">
    <source>
        <dbReference type="EMBL" id="GER43602.1"/>
    </source>
</evidence>
<organism evidence="3 4">
    <name type="scientific">Striga asiatica</name>
    <name type="common">Asiatic witchweed</name>
    <name type="synonym">Buchnera asiatica</name>
    <dbReference type="NCBI Taxonomy" id="4170"/>
    <lineage>
        <taxon>Eukaryota</taxon>
        <taxon>Viridiplantae</taxon>
        <taxon>Streptophyta</taxon>
        <taxon>Embryophyta</taxon>
        <taxon>Tracheophyta</taxon>
        <taxon>Spermatophyta</taxon>
        <taxon>Magnoliopsida</taxon>
        <taxon>eudicotyledons</taxon>
        <taxon>Gunneridae</taxon>
        <taxon>Pentapetalae</taxon>
        <taxon>asterids</taxon>
        <taxon>lamiids</taxon>
        <taxon>Lamiales</taxon>
        <taxon>Orobanchaceae</taxon>
        <taxon>Buchnereae</taxon>
        <taxon>Striga</taxon>
    </lineage>
</organism>
<dbReference type="InterPro" id="IPR058594">
    <property type="entry name" value="PB1-like_dom_pln"/>
</dbReference>
<feature type="compositionally biased region" description="Basic and acidic residues" evidence="1">
    <location>
        <begin position="154"/>
        <end position="167"/>
    </location>
</feature>
<keyword evidence="4" id="KW-1185">Reference proteome</keyword>
<feature type="domain" description="PB1-like" evidence="2">
    <location>
        <begin position="229"/>
        <end position="316"/>
    </location>
</feature>
<evidence type="ECO:0000256" key="1">
    <source>
        <dbReference type="SAM" id="MobiDB-lite"/>
    </source>
</evidence>
<dbReference type="Pfam" id="PF26130">
    <property type="entry name" value="PB1-like"/>
    <property type="match status" value="1"/>
</dbReference>
<feature type="region of interest" description="Disordered" evidence="1">
    <location>
        <begin position="97"/>
        <end position="167"/>
    </location>
</feature>
<dbReference type="AlphaFoldDB" id="A0A5A7QF61"/>
<feature type="compositionally biased region" description="Basic and acidic residues" evidence="1">
    <location>
        <begin position="105"/>
        <end position="147"/>
    </location>
</feature>
<gene>
    <name evidence="3" type="ORF">STAS_20465</name>
</gene>
<name>A0A5A7QF61_STRAF</name>
<evidence type="ECO:0000259" key="2">
    <source>
        <dbReference type="Pfam" id="PF26130"/>
    </source>
</evidence>
<dbReference type="OrthoDB" id="914109at2759"/>
<accession>A0A5A7QF61</accession>
<proteinExistence type="predicted"/>
<dbReference type="EMBL" id="BKCP01006682">
    <property type="protein sequence ID" value="GER43602.1"/>
    <property type="molecule type" value="Genomic_DNA"/>
</dbReference>
<evidence type="ECO:0000313" key="4">
    <source>
        <dbReference type="Proteomes" id="UP000325081"/>
    </source>
</evidence>
<comment type="caution">
    <text evidence="3">The sequence shown here is derived from an EMBL/GenBank/DDBJ whole genome shotgun (WGS) entry which is preliminary data.</text>
</comment>
<protein>
    <submittedName>
        <fullName evidence="3">Transcription termination/antitermination protein NusA</fullName>
    </submittedName>
</protein>
<dbReference type="Proteomes" id="UP000325081">
    <property type="component" value="Unassembled WGS sequence"/>
</dbReference>
<sequence>MWTGANLASSARQRRAGLELGAAGIWTGWEAAVELGMAPSASELLGTCVARPRAELGWRGSSKGWAYEPRLGSGEENEMRMRGNGRQIYIVPNVKLGRGPRISRSHPDSVRRIDGELHAPKPTDIDALLELRSREDDDRRKSHDNVSRRRNATGRHEASTEADRRPSVVGLDHRACDGRRTPPVATGGAEATVYSGTRPSCLWRTAAISGSHWWSYGFDLLSFPIYSDFFLLFINHKGRFVVVDGYEAYYGDCVATVTGLDADRLGYFDIEDEMKKLGYENWGRICYKHRTTREFKDITDDAGVMDCLGQMQENKRYRPCGVAVCQQKNESRNRVSEVAEVDQANDTSEKLICAYKMVVK</sequence>
<reference evidence="4" key="1">
    <citation type="journal article" date="2019" name="Curr. Biol.">
        <title>Genome Sequence of Striga asiatica Provides Insight into the Evolution of Plant Parasitism.</title>
        <authorList>
            <person name="Yoshida S."/>
            <person name="Kim S."/>
            <person name="Wafula E.K."/>
            <person name="Tanskanen J."/>
            <person name="Kim Y.M."/>
            <person name="Honaas L."/>
            <person name="Yang Z."/>
            <person name="Spallek T."/>
            <person name="Conn C.E."/>
            <person name="Ichihashi Y."/>
            <person name="Cheong K."/>
            <person name="Cui S."/>
            <person name="Der J.P."/>
            <person name="Gundlach H."/>
            <person name="Jiao Y."/>
            <person name="Hori C."/>
            <person name="Ishida J.K."/>
            <person name="Kasahara H."/>
            <person name="Kiba T."/>
            <person name="Kim M.S."/>
            <person name="Koo N."/>
            <person name="Laohavisit A."/>
            <person name="Lee Y.H."/>
            <person name="Lumba S."/>
            <person name="McCourt P."/>
            <person name="Mortimer J.C."/>
            <person name="Mutuku J.M."/>
            <person name="Nomura T."/>
            <person name="Sasaki-Sekimoto Y."/>
            <person name="Seto Y."/>
            <person name="Wang Y."/>
            <person name="Wakatake T."/>
            <person name="Sakakibara H."/>
            <person name="Demura T."/>
            <person name="Yamaguchi S."/>
            <person name="Yoneyama K."/>
            <person name="Manabe R.I."/>
            <person name="Nelson D.C."/>
            <person name="Schulman A.H."/>
            <person name="Timko M.P."/>
            <person name="dePamphilis C.W."/>
            <person name="Choi D."/>
            <person name="Shirasu K."/>
        </authorList>
    </citation>
    <scope>NUCLEOTIDE SEQUENCE [LARGE SCALE GENOMIC DNA]</scope>
    <source>
        <strain evidence="4">cv. UVA1</strain>
    </source>
</reference>